<evidence type="ECO:0000313" key="2">
    <source>
        <dbReference type="Proteomes" id="UP001162501"/>
    </source>
</evidence>
<dbReference type="EMBL" id="OX596105">
    <property type="protein sequence ID" value="CAN0049185.1"/>
    <property type="molecule type" value="Genomic_DNA"/>
</dbReference>
<gene>
    <name evidence="1" type="ORF">MRATA1EN22A_LOCUS11260</name>
</gene>
<sequence>MQLRLRLGSTGREPPAQTRCVTGDKPWFLVLSHGSWCSWSSSQLGLPRRLSDEASASSNLPKEVKEQQEAIEHIDKVQNEIHRLNEPASEEILKVEQKYNKLCQPFFQKRSKLTVKVRNLGVTTYVKHPQVSALLGEEDEEVLHYLTRVEVTEFEDIKSGYRIDFYFDENPYFKNKLLSKGFHLNKSGDLSSKSTEIKWKLGKDLMKRSSQTQNQASRKRQHEEPESFFTWFSDHSNAAADELGEVIKDDIWPNPLQYCLVPDMDNEEGEGEEDDDNEEEEGLEDIDEEGDEDEER</sequence>
<name>A0AC59YX03_RANTA</name>
<protein>
    <submittedName>
        <fullName evidence="1">Uncharacterized protein</fullName>
    </submittedName>
</protein>
<proteinExistence type="predicted"/>
<evidence type="ECO:0000313" key="1">
    <source>
        <dbReference type="EMBL" id="CAN0049185.1"/>
    </source>
</evidence>
<dbReference type="Proteomes" id="UP001162501">
    <property type="component" value="Chromosome 21"/>
</dbReference>
<accession>A0AC59YX03</accession>
<organism evidence="1 2">
    <name type="scientific">Rangifer tarandus platyrhynchus</name>
    <name type="common">Svalbard reindeer</name>
    <dbReference type="NCBI Taxonomy" id="3082113"/>
    <lineage>
        <taxon>Eukaryota</taxon>
        <taxon>Metazoa</taxon>
        <taxon>Chordata</taxon>
        <taxon>Craniata</taxon>
        <taxon>Vertebrata</taxon>
        <taxon>Euteleostomi</taxon>
        <taxon>Mammalia</taxon>
        <taxon>Eutheria</taxon>
        <taxon>Laurasiatheria</taxon>
        <taxon>Artiodactyla</taxon>
        <taxon>Ruminantia</taxon>
        <taxon>Pecora</taxon>
        <taxon>Cervidae</taxon>
        <taxon>Odocoileinae</taxon>
        <taxon>Rangifer</taxon>
    </lineage>
</organism>
<reference evidence="1" key="1">
    <citation type="submission" date="2023-05" db="EMBL/GenBank/DDBJ databases">
        <authorList>
            <consortium name="ELIXIR-Norway"/>
        </authorList>
    </citation>
    <scope>NUCLEOTIDE SEQUENCE</scope>
</reference>
<reference evidence="1" key="2">
    <citation type="submission" date="2025-03" db="EMBL/GenBank/DDBJ databases">
        <authorList>
            <consortium name="ELIXIR-Norway"/>
            <consortium name="Elixir Norway"/>
        </authorList>
    </citation>
    <scope>NUCLEOTIDE SEQUENCE</scope>
</reference>